<gene>
    <name evidence="2" type="ORF">ETSY2_48735</name>
</gene>
<dbReference type="PANTHER" id="PTHR37525:SF1">
    <property type="entry name" value="UPF0175 PROTEIN SSL1255"/>
    <property type="match status" value="1"/>
</dbReference>
<organism evidence="2 3">
    <name type="scientific">Candidatus Entotheonella gemina</name>
    <dbReference type="NCBI Taxonomy" id="1429439"/>
    <lineage>
        <taxon>Bacteria</taxon>
        <taxon>Pseudomonadati</taxon>
        <taxon>Nitrospinota/Tectimicrobiota group</taxon>
        <taxon>Candidatus Tectimicrobiota</taxon>
        <taxon>Candidatus Entotheonellia</taxon>
        <taxon>Candidatus Entotheonellales</taxon>
        <taxon>Candidatus Entotheonellaceae</taxon>
        <taxon>Candidatus Entotheonella</taxon>
    </lineage>
</organism>
<evidence type="ECO:0000313" key="2">
    <source>
        <dbReference type="EMBL" id="ETW95027.1"/>
    </source>
</evidence>
<dbReference type="PATRIC" id="fig|1429439.4.peg.8062"/>
<comment type="similarity">
    <text evidence="1">Belongs to the UPF0175 family.</text>
</comment>
<proteinExistence type="inferred from homology"/>
<protein>
    <submittedName>
        <fullName evidence="2">Uncharacterized protein</fullName>
    </submittedName>
</protein>
<sequence>MPTIQIDLPEEVLLALKETPEGLSQIIRMAAAAKLYELGKLSSGRAAQLAGISRVSFLQALGRYGVSSFDLTAEELIHDLHNA</sequence>
<dbReference type="HOGENOM" id="CLU_154570_5_1_7"/>
<reference evidence="2 3" key="1">
    <citation type="journal article" date="2014" name="Nature">
        <title>An environmental bacterial taxon with a large and distinct metabolic repertoire.</title>
        <authorList>
            <person name="Wilson M.C."/>
            <person name="Mori T."/>
            <person name="Ruckert C."/>
            <person name="Uria A.R."/>
            <person name="Helf M.J."/>
            <person name="Takada K."/>
            <person name="Gernert C."/>
            <person name="Steffens U.A."/>
            <person name="Heycke N."/>
            <person name="Schmitt S."/>
            <person name="Rinke C."/>
            <person name="Helfrich E.J."/>
            <person name="Brachmann A.O."/>
            <person name="Gurgui C."/>
            <person name="Wakimoto T."/>
            <person name="Kracht M."/>
            <person name="Crusemann M."/>
            <person name="Hentschel U."/>
            <person name="Abe I."/>
            <person name="Matsunaga S."/>
            <person name="Kalinowski J."/>
            <person name="Takeyama H."/>
            <person name="Piel J."/>
        </authorList>
    </citation>
    <scope>NUCLEOTIDE SEQUENCE [LARGE SCALE GENOMIC DNA]</scope>
    <source>
        <strain evidence="3">TSY2</strain>
    </source>
</reference>
<dbReference type="Proteomes" id="UP000019140">
    <property type="component" value="Unassembled WGS sequence"/>
</dbReference>
<dbReference type="EMBL" id="AZHX01002365">
    <property type="protein sequence ID" value="ETW95027.1"/>
    <property type="molecule type" value="Genomic_DNA"/>
</dbReference>
<comment type="caution">
    <text evidence="2">The sequence shown here is derived from an EMBL/GenBank/DDBJ whole genome shotgun (WGS) entry which is preliminary data.</text>
</comment>
<keyword evidence="3" id="KW-1185">Reference proteome</keyword>
<dbReference type="PANTHER" id="PTHR37525">
    <property type="entry name" value="UPF0175 PROTEIN SSL1255"/>
    <property type="match status" value="1"/>
</dbReference>
<evidence type="ECO:0000313" key="3">
    <source>
        <dbReference type="Proteomes" id="UP000019140"/>
    </source>
</evidence>
<dbReference type="InterPro" id="IPR005368">
    <property type="entry name" value="UPF0175"/>
</dbReference>
<dbReference type="Pfam" id="PF03683">
    <property type="entry name" value="UPF0175"/>
    <property type="match status" value="1"/>
</dbReference>
<name>W4LAJ6_9BACT</name>
<dbReference type="InterPro" id="IPR052264">
    <property type="entry name" value="UPF0175_domain"/>
</dbReference>
<evidence type="ECO:0000256" key="1">
    <source>
        <dbReference type="ARBA" id="ARBA00005651"/>
    </source>
</evidence>
<accession>W4LAJ6</accession>
<dbReference type="AlphaFoldDB" id="W4LAJ6"/>